<evidence type="ECO:0000256" key="2">
    <source>
        <dbReference type="SAM" id="MobiDB-lite"/>
    </source>
</evidence>
<protein>
    <submittedName>
        <fullName evidence="5">Up-regulated during septation-domain-containing protein</fullName>
    </submittedName>
</protein>
<evidence type="ECO:0000313" key="6">
    <source>
        <dbReference type="Proteomes" id="UP001172101"/>
    </source>
</evidence>
<dbReference type="PANTHER" id="PTHR45615:SF40">
    <property type="entry name" value="MYOSIN HEAVY CHAIN, NON-MUSCLE"/>
    <property type="match status" value="1"/>
</dbReference>
<feature type="compositionally biased region" description="Basic and acidic residues" evidence="2">
    <location>
        <begin position="606"/>
        <end position="624"/>
    </location>
</feature>
<feature type="domain" description="DUF7801" evidence="4">
    <location>
        <begin position="736"/>
        <end position="785"/>
    </location>
</feature>
<dbReference type="EMBL" id="JAUIRO010000007">
    <property type="protein sequence ID" value="KAK0706746.1"/>
    <property type="molecule type" value="Genomic_DNA"/>
</dbReference>
<reference evidence="5" key="1">
    <citation type="submission" date="2023-06" db="EMBL/GenBank/DDBJ databases">
        <title>Genome-scale phylogeny and comparative genomics of the fungal order Sordariales.</title>
        <authorList>
            <consortium name="Lawrence Berkeley National Laboratory"/>
            <person name="Hensen N."/>
            <person name="Bonometti L."/>
            <person name="Westerberg I."/>
            <person name="Brannstrom I.O."/>
            <person name="Guillou S."/>
            <person name="Cros-Aarteil S."/>
            <person name="Calhoun S."/>
            <person name="Haridas S."/>
            <person name="Kuo A."/>
            <person name="Mondo S."/>
            <person name="Pangilinan J."/>
            <person name="Riley R."/>
            <person name="LaButti K."/>
            <person name="Andreopoulos B."/>
            <person name="Lipzen A."/>
            <person name="Chen C."/>
            <person name="Yanf M."/>
            <person name="Daum C."/>
            <person name="Ng V."/>
            <person name="Clum A."/>
            <person name="Steindorff A."/>
            <person name="Ohm R."/>
            <person name="Martin F."/>
            <person name="Silar P."/>
            <person name="Natvig D."/>
            <person name="Lalanne C."/>
            <person name="Gautier V."/>
            <person name="Ament-velasquez S.L."/>
            <person name="Kruys A."/>
            <person name="Hutchinson M.I."/>
            <person name="Powell A.J."/>
            <person name="Barry K."/>
            <person name="Miller A.N."/>
            <person name="Grigoriev I.V."/>
            <person name="Debuchy R."/>
            <person name="Gladieux P."/>
            <person name="Thoren M.H."/>
            <person name="Johannesson H."/>
        </authorList>
    </citation>
    <scope>NUCLEOTIDE SEQUENCE</scope>
    <source>
        <strain evidence="5">SMH2392-1A</strain>
    </source>
</reference>
<dbReference type="InterPro" id="IPR056703">
    <property type="entry name" value="DUF7801"/>
</dbReference>
<evidence type="ECO:0000256" key="1">
    <source>
        <dbReference type="SAM" id="Coils"/>
    </source>
</evidence>
<feature type="region of interest" description="Disordered" evidence="2">
    <location>
        <begin position="261"/>
        <end position="299"/>
    </location>
</feature>
<feature type="coiled-coil region" evidence="1">
    <location>
        <begin position="689"/>
        <end position="765"/>
    </location>
</feature>
<dbReference type="Gene3D" id="1.10.287.1490">
    <property type="match status" value="1"/>
</dbReference>
<dbReference type="Pfam" id="PF25078">
    <property type="entry name" value="DUF7801"/>
    <property type="match status" value="1"/>
</dbReference>
<feature type="region of interest" description="Disordered" evidence="2">
    <location>
        <begin position="599"/>
        <end position="624"/>
    </location>
</feature>
<dbReference type="GO" id="GO:0016460">
    <property type="term" value="C:myosin II complex"/>
    <property type="evidence" value="ECO:0007669"/>
    <property type="project" value="TreeGrafter"/>
</dbReference>
<dbReference type="PANTHER" id="PTHR45615">
    <property type="entry name" value="MYOSIN HEAVY CHAIN, NON-MUSCLE"/>
    <property type="match status" value="1"/>
</dbReference>
<dbReference type="GO" id="GO:0005737">
    <property type="term" value="C:cytoplasm"/>
    <property type="evidence" value="ECO:0007669"/>
    <property type="project" value="TreeGrafter"/>
</dbReference>
<feature type="region of interest" description="Disordered" evidence="2">
    <location>
        <begin position="1"/>
        <end position="35"/>
    </location>
</feature>
<evidence type="ECO:0000259" key="3">
    <source>
        <dbReference type="Pfam" id="PF15456"/>
    </source>
</evidence>
<comment type="caution">
    <text evidence="5">The sequence shown here is derived from an EMBL/GenBank/DDBJ whole genome shotgun (WGS) entry which is preliminary data.</text>
</comment>
<evidence type="ECO:0000313" key="5">
    <source>
        <dbReference type="EMBL" id="KAK0706746.1"/>
    </source>
</evidence>
<dbReference type="InterPro" id="IPR029191">
    <property type="entry name" value="Uds1"/>
</dbReference>
<organism evidence="5 6">
    <name type="scientific">Lasiosphaeria miniovina</name>
    <dbReference type="NCBI Taxonomy" id="1954250"/>
    <lineage>
        <taxon>Eukaryota</taxon>
        <taxon>Fungi</taxon>
        <taxon>Dikarya</taxon>
        <taxon>Ascomycota</taxon>
        <taxon>Pezizomycotina</taxon>
        <taxon>Sordariomycetes</taxon>
        <taxon>Sordariomycetidae</taxon>
        <taxon>Sordariales</taxon>
        <taxon>Lasiosphaeriaceae</taxon>
        <taxon>Lasiosphaeria</taxon>
    </lineage>
</organism>
<keyword evidence="6" id="KW-1185">Reference proteome</keyword>
<dbReference type="Pfam" id="PF15456">
    <property type="entry name" value="Uds1"/>
    <property type="match status" value="1"/>
</dbReference>
<feature type="region of interest" description="Disordered" evidence="2">
    <location>
        <begin position="348"/>
        <end position="373"/>
    </location>
</feature>
<proteinExistence type="predicted"/>
<feature type="compositionally biased region" description="Polar residues" evidence="2">
    <location>
        <begin position="932"/>
        <end position="949"/>
    </location>
</feature>
<evidence type="ECO:0000259" key="4">
    <source>
        <dbReference type="Pfam" id="PF25078"/>
    </source>
</evidence>
<feature type="domain" description="Up-regulated during septation protein 1" evidence="3">
    <location>
        <begin position="78"/>
        <end position="205"/>
    </location>
</feature>
<dbReference type="GO" id="GO:0032982">
    <property type="term" value="C:myosin filament"/>
    <property type="evidence" value="ECO:0007669"/>
    <property type="project" value="TreeGrafter"/>
</dbReference>
<feature type="coiled-coil region" evidence="1">
    <location>
        <begin position="159"/>
        <end position="186"/>
    </location>
</feature>
<dbReference type="GO" id="GO:0000146">
    <property type="term" value="F:microfilament motor activity"/>
    <property type="evidence" value="ECO:0007669"/>
    <property type="project" value="TreeGrafter"/>
</dbReference>
<feature type="coiled-coil region" evidence="1">
    <location>
        <begin position="450"/>
        <end position="477"/>
    </location>
</feature>
<name>A0AA40DMJ8_9PEZI</name>
<dbReference type="AlphaFoldDB" id="A0AA40DMJ8"/>
<feature type="region of interest" description="Disordered" evidence="2">
    <location>
        <begin position="864"/>
        <end position="949"/>
    </location>
</feature>
<dbReference type="Proteomes" id="UP001172101">
    <property type="component" value="Unassembled WGS sequence"/>
</dbReference>
<feature type="compositionally biased region" description="Basic and acidic residues" evidence="2">
    <location>
        <begin position="899"/>
        <end position="927"/>
    </location>
</feature>
<keyword evidence="1" id="KW-0175">Coiled coil</keyword>
<dbReference type="GeneID" id="85318483"/>
<gene>
    <name evidence="5" type="ORF">B0T26DRAFT_470414</name>
</gene>
<dbReference type="RefSeq" id="XP_060291840.1">
    <property type="nucleotide sequence ID" value="XM_060435213.1"/>
</dbReference>
<accession>A0AA40DMJ8</accession>
<dbReference type="GO" id="GO:0051015">
    <property type="term" value="F:actin filament binding"/>
    <property type="evidence" value="ECO:0007669"/>
    <property type="project" value="TreeGrafter"/>
</dbReference>
<feature type="compositionally biased region" description="Pro residues" evidence="2">
    <location>
        <begin position="19"/>
        <end position="30"/>
    </location>
</feature>
<sequence length="949" mass="105514">MNGANTRRGGDGFTQGSRLPPPAVQPPPSTGPSAKALVEGYRKDILIGFDQEKPRYNPLNPERPQSSALVDLKDPIQVHLLTETALLDSKKFEILSQEEVDGLKKQIQSLTMRVEQARTNLAIQSKYRDAAISMARLYSPAKSEGKRRSLLGNRMSDSVKEAEMEKQASERRCEELATELFTLEKRLVEPQRRLLQHTAGILQMTHRAAARKFGQPAAGQPMMNGIPGSPESLYTYSNARNSLEATSEDADFDDRSLYLPLDQMDGQPGRPRKNTIEIPTKSPVREQQNQLREEMDRAKDEISRLQAVERQLKEENWKLKKAEEESTTEKIQSGALEKKLKDENTRLKEAQQQLKSEADELRAQTGDQRSSISNAEQKLEAMNNKLREVVVTFSPAKNNDFGYPEVAVGSGSTLKSQLEYLERGIATAMEEQRLHATKTSRESEEVSAAAAAATASLAKAESRIKALSRQTQDVLQKAKITQPPAESEATLVGQLNYIENALSVFQTELASSGKKNIAQVDAVLMGLWDIIQTGYSEIQQQRIERKKLRSEKGVVDDDDDDVSGDEIGDMNEKYSLQAFSTKVQWLYAQATSLREQKSVLKRQIKQQRELNNKSGSEKDEDMRAMEDELETTRAMLDESERTAQDAMDRLGLTLRNMETLQKTNAANESASFSSSKTIQDQLKDRNTKIAALESSNQNVQAKLADAETNLASVKAQLSQASESQTATQAEAGKLAKAVKDKDEELDRLNMMVIELKTEVAFAKAELDGAYGSRKQRAAEVAALSKTSETSELNTQVQNLRSELENTLKDLEDITKESIAAEKEKLDLESKLDDALSSKASLESEIKTLRDKLDAEVSRLQEQLDAERLKAPTSSAGGSAGGAGSSRAGASMLSEQFRATMKEERKKFQEELREEQARRRKIEDELRALRKSQGLSSRSTTNLGSSLSPR</sequence>